<evidence type="ECO:0000313" key="2">
    <source>
        <dbReference type="EMBL" id="MEQ2157535.1"/>
    </source>
</evidence>
<sequence>MDSLAAERERQDMRIIGHLEANRRTVETSATTTSTNKTPRKRKHARTTYSIGGIEVSQNTFHFLMGSRFYQQLATPQSFGVHKELRRGSRQHAAWSTSWPQGLACETTANTCLKGLSVASLYEVC</sequence>
<dbReference type="EMBL" id="JAHRIO010000101">
    <property type="protein sequence ID" value="MEQ2157535.1"/>
    <property type="molecule type" value="Genomic_DNA"/>
</dbReference>
<evidence type="ECO:0000313" key="3">
    <source>
        <dbReference type="Proteomes" id="UP001476798"/>
    </source>
</evidence>
<accession>A0ABV0MEM1</accession>
<feature type="compositionally biased region" description="Low complexity" evidence="1">
    <location>
        <begin position="27"/>
        <end position="37"/>
    </location>
</feature>
<protein>
    <submittedName>
        <fullName evidence="2">Uncharacterized protein</fullName>
    </submittedName>
</protein>
<evidence type="ECO:0000256" key="1">
    <source>
        <dbReference type="SAM" id="MobiDB-lite"/>
    </source>
</evidence>
<comment type="caution">
    <text evidence="2">The sequence shown here is derived from an EMBL/GenBank/DDBJ whole genome shotgun (WGS) entry which is preliminary data.</text>
</comment>
<reference evidence="2 3" key="1">
    <citation type="submission" date="2021-06" db="EMBL/GenBank/DDBJ databases">
        <authorList>
            <person name="Palmer J.M."/>
        </authorList>
    </citation>
    <scope>NUCLEOTIDE SEQUENCE [LARGE SCALE GENOMIC DNA]</scope>
    <source>
        <strain evidence="2 3">GA_2019</strain>
        <tissue evidence="2">Muscle</tissue>
    </source>
</reference>
<gene>
    <name evidence="2" type="ORF">GOODEAATRI_002772</name>
</gene>
<keyword evidence="3" id="KW-1185">Reference proteome</keyword>
<feature type="region of interest" description="Disordered" evidence="1">
    <location>
        <begin position="21"/>
        <end position="46"/>
    </location>
</feature>
<organism evidence="2 3">
    <name type="scientific">Goodea atripinnis</name>
    <dbReference type="NCBI Taxonomy" id="208336"/>
    <lineage>
        <taxon>Eukaryota</taxon>
        <taxon>Metazoa</taxon>
        <taxon>Chordata</taxon>
        <taxon>Craniata</taxon>
        <taxon>Vertebrata</taxon>
        <taxon>Euteleostomi</taxon>
        <taxon>Actinopterygii</taxon>
        <taxon>Neopterygii</taxon>
        <taxon>Teleostei</taxon>
        <taxon>Neoteleostei</taxon>
        <taxon>Acanthomorphata</taxon>
        <taxon>Ovalentaria</taxon>
        <taxon>Atherinomorphae</taxon>
        <taxon>Cyprinodontiformes</taxon>
        <taxon>Goodeidae</taxon>
        <taxon>Goodea</taxon>
    </lineage>
</organism>
<dbReference type="Proteomes" id="UP001476798">
    <property type="component" value="Unassembled WGS sequence"/>
</dbReference>
<proteinExistence type="predicted"/>
<name>A0ABV0MEM1_9TELE</name>